<evidence type="ECO:0000256" key="6">
    <source>
        <dbReference type="SAM" id="Phobius"/>
    </source>
</evidence>
<feature type="transmembrane region" description="Helical" evidence="6">
    <location>
        <begin position="47"/>
        <end position="70"/>
    </location>
</feature>
<organism evidence="8 9">
    <name type="scientific">Variovorax ginsengisoli</name>
    <dbReference type="NCBI Taxonomy" id="363844"/>
    <lineage>
        <taxon>Bacteria</taxon>
        <taxon>Pseudomonadati</taxon>
        <taxon>Pseudomonadota</taxon>
        <taxon>Betaproteobacteria</taxon>
        <taxon>Burkholderiales</taxon>
        <taxon>Comamonadaceae</taxon>
        <taxon>Variovorax</taxon>
    </lineage>
</organism>
<dbReference type="SMART" id="SM00450">
    <property type="entry name" value="RHOD"/>
    <property type="match status" value="1"/>
</dbReference>
<dbReference type="Gene3D" id="3.40.250.10">
    <property type="entry name" value="Rhodanese-like domain"/>
    <property type="match status" value="1"/>
</dbReference>
<feature type="domain" description="Rhodanese" evidence="7">
    <location>
        <begin position="217"/>
        <end position="309"/>
    </location>
</feature>
<dbReference type="InterPro" id="IPR051311">
    <property type="entry name" value="DedA_domain"/>
</dbReference>
<dbReference type="PANTHER" id="PTHR42709:SF6">
    <property type="entry name" value="UNDECAPRENYL PHOSPHATE TRANSPORTER A"/>
    <property type="match status" value="1"/>
</dbReference>
<keyword evidence="9" id="KW-1185">Reference proteome</keyword>
<protein>
    <submittedName>
        <fullName evidence="8">Membrane protein DedA with SNARE-associated domain/rhodanese-related sulfurtransferase</fullName>
    </submittedName>
</protein>
<feature type="transmembrane region" description="Helical" evidence="6">
    <location>
        <begin position="135"/>
        <end position="158"/>
    </location>
</feature>
<evidence type="ECO:0000256" key="2">
    <source>
        <dbReference type="ARBA" id="ARBA00022475"/>
    </source>
</evidence>
<keyword evidence="3 6" id="KW-0812">Transmembrane</keyword>
<dbReference type="PROSITE" id="PS50206">
    <property type="entry name" value="RHODANESE_3"/>
    <property type="match status" value="1"/>
</dbReference>
<dbReference type="RefSeq" id="WP_307688067.1">
    <property type="nucleotide sequence ID" value="NZ_JAUSRO010000002.1"/>
</dbReference>
<comment type="subcellular location">
    <subcellularLocation>
        <location evidence="1">Cell membrane</location>
        <topology evidence="1">Multi-pass membrane protein</topology>
    </subcellularLocation>
</comment>
<evidence type="ECO:0000259" key="7">
    <source>
        <dbReference type="PROSITE" id="PS50206"/>
    </source>
</evidence>
<dbReference type="InterPro" id="IPR032816">
    <property type="entry name" value="VTT_dom"/>
</dbReference>
<reference evidence="8 9" key="1">
    <citation type="submission" date="2023-07" db="EMBL/GenBank/DDBJ databases">
        <title>Sorghum-associated microbial communities from plants grown in Nebraska, USA.</title>
        <authorList>
            <person name="Schachtman D."/>
        </authorList>
    </citation>
    <scope>NUCLEOTIDE SEQUENCE [LARGE SCALE GENOMIC DNA]</scope>
    <source>
        <strain evidence="8 9">DS1607</strain>
    </source>
</reference>
<accession>A0ABT9S1K7</accession>
<name>A0ABT9S1K7_9BURK</name>
<evidence type="ECO:0000256" key="4">
    <source>
        <dbReference type="ARBA" id="ARBA00022989"/>
    </source>
</evidence>
<keyword evidence="4 6" id="KW-1133">Transmembrane helix</keyword>
<dbReference type="Proteomes" id="UP001226867">
    <property type="component" value="Unassembled WGS sequence"/>
</dbReference>
<evidence type="ECO:0000313" key="8">
    <source>
        <dbReference type="EMBL" id="MDP9898236.1"/>
    </source>
</evidence>
<dbReference type="Pfam" id="PF00581">
    <property type="entry name" value="Rhodanese"/>
    <property type="match status" value="1"/>
</dbReference>
<evidence type="ECO:0000256" key="3">
    <source>
        <dbReference type="ARBA" id="ARBA00022692"/>
    </source>
</evidence>
<comment type="caution">
    <text evidence="8">The sequence shown here is derived from an EMBL/GenBank/DDBJ whole genome shotgun (WGS) entry which is preliminary data.</text>
</comment>
<dbReference type="InterPro" id="IPR001763">
    <property type="entry name" value="Rhodanese-like_dom"/>
</dbReference>
<dbReference type="SUPFAM" id="SSF52821">
    <property type="entry name" value="Rhodanese/Cell cycle control phosphatase"/>
    <property type="match status" value="1"/>
</dbReference>
<feature type="transmembrane region" description="Helical" evidence="6">
    <location>
        <begin position="164"/>
        <end position="189"/>
    </location>
</feature>
<keyword evidence="5 6" id="KW-0472">Membrane</keyword>
<keyword evidence="2" id="KW-1003">Cell membrane</keyword>
<dbReference type="Pfam" id="PF09335">
    <property type="entry name" value="VTT_dom"/>
    <property type="match status" value="1"/>
</dbReference>
<dbReference type="PANTHER" id="PTHR42709">
    <property type="entry name" value="ALKALINE PHOSPHATASE LIKE PROTEIN"/>
    <property type="match status" value="1"/>
</dbReference>
<gene>
    <name evidence="8" type="ORF">J2W36_000471</name>
</gene>
<evidence type="ECO:0000256" key="5">
    <source>
        <dbReference type="ARBA" id="ARBA00023136"/>
    </source>
</evidence>
<sequence length="322" mass="33779">MNDLLALLAGHGIAVVFLVTLAARIGAPVPAVPFLIVAGGLSFGGQVSWVAVALAAVFANILGDGVWFLAGRRWGYRVMRLLCRISLSADSCVKRSESILGRWGGLSLIAAKFVPGVSVVAPPMAGALGMSMRRFLVYETVGALIWTLGLLLVGRLFHSTINDVLAVLSNIGLGALVVLAVALAAFLAWRYHQRRLARRVDDIDLIAVDELRLALAGAGAPVVVDVRTTQSRAIDPRAIPGALHIDFGHLPDQVGQLSNGRAVVVFCDCPADASAIAAARVLMAGGLPRVRVLAGGLDAWVASDEPPHTETDPRPAAAAWMT</sequence>
<dbReference type="InterPro" id="IPR036873">
    <property type="entry name" value="Rhodanese-like_dom_sf"/>
</dbReference>
<evidence type="ECO:0000256" key="1">
    <source>
        <dbReference type="ARBA" id="ARBA00004651"/>
    </source>
</evidence>
<evidence type="ECO:0000313" key="9">
    <source>
        <dbReference type="Proteomes" id="UP001226867"/>
    </source>
</evidence>
<proteinExistence type="predicted"/>
<dbReference type="EMBL" id="JAUSRO010000002">
    <property type="protein sequence ID" value="MDP9898236.1"/>
    <property type="molecule type" value="Genomic_DNA"/>
</dbReference>